<dbReference type="PROSITE" id="PS50053">
    <property type="entry name" value="UBIQUITIN_2"/>
    <property type="match status" value="1"/>
</dbReference>
<dbReference type="Gene3D" id="3.10.20.90">
    <property type="entry name" value="Phosphatidylinositol 3-kinase Catalytic Subunit, Chain A, domain 1"/>
    <property type="match status" value="1"/>
</dbReference>
<dbReference type="Pfam" id="PF11976">
    <property type="entry name" value="Rad60-SLD"/>
    <property type="match status" value="1"/>
</dbReference>
<evidence type="ECO:0000256" key="1">
    <source>
        <dbReference type="SAM" id="MobiDB-lite"/>
    </source>
</evidence>
<dbReference type="InterPro" id="IPR022617">
    <property type="entry name" value="Rad60/SUMO-like_dom"/>
</dbReference>
<comment type="caution">
    <text evidence="3">The sequence shown here is derived from an EMBL/GenBank/DDBJ whole genome shotgun (WGS) entry which is preliminary data.</text>
</comment>
<feature type="compositionally biased region" description="Basic and acidic residues" evidence="1">
    <location>
        <begin position="1"/>
        <end position="21"/>
    </location>
</feature>
<accession>A0A9W8B8A1</accession>
<dbReference type="InterPro" id="IPR029071">
    <property type="entry name" value="Ubiquitin-like_domsf"/>
</dbReference>
<gene>
    <name evidence="3" type="primary">SMT3</name>
    <name evidence="3" type="ORF">H4R34_002281</name>
</gene>
<sequence>MSDSPDQKPAVKPEGSSEHLNIKVVSADSSEVHFKIKRSTPLRKLMETYCDRTGKNMNSVRFLFEGNRVLESHTPKDLDMEDGDTIDVMVEQIGGQ</sequence>
<dbReference type="OrthoDB" id="442921at2759"/>
<feature type="domain" description="Ubiquitin-like" evidence="2">
    <location>
        <begin position="18"/>
        <end position="95"/>
    </location>
</feature>
<dbReference type="PANTHER" id="PTHR10562">
    <property type="entry name" value="SMALL UBIQUITIN-RELATED MODIFIER"/>
    <property type="match status" value="1"/>
</dbReference>
<protein>
    <submittedName>
        <fullName evidence="3">SUMO protein smt3</fullName>
    </submittedName>
</protein>
<dbReference type="SUPFAM" id="SSF54236">
    <property type="entry name" value="Ubiquitin-like"/>
    <property type="match status" value="1"/>
</dbReference>
<keyword evidence="4" id="KW-1185">Reference proteome</keyword>
<name>A0A9W8B8A1_9FUNG</name>
<dbReference type="AlphaFoldDB" id="A0A9W8B8A1"/>
<feature type="region of interest" description="Disordered" evidence="1">
    <location>
        <begin position="1"/>
        <end position="23"/>
    </location>
</feature>
<reference evidence="3" key="1">
    <citation type="submission" date="2022-07" db="EMBL/GenBank/DDBJ databases">
        <title>Phylogenomic reconstructions and comparative analyses of Kickxellomycotina fungi.</title>
        <authorList>
            <person name="Reynolds N.K."/>
            <person name="Stajich J.E."/>
            <person name="Barry K."/>
            <person name="Grigoriev I.V."/>
            <person name="Crous P."/>
            <person name="Smith M.E."/>
        </authorList>
    </citation>
    <scope>NUCLEOTIDE SEQUENCE</scope>
    <source>
        <strain evidence="3">RSA 567</strain>
    </source>
</reference>
<dbReference type="FunFam" id="3.10.20.90:FF:000155">
    <property type="entry name" value="Ubiquitin-like protein SMT3"/>
    <property type="match status" value="1"/>
</dbReference>
<dbReference type="SMART" id="SM00213">
    <property type="entry name" value="UBQ"/>
    <property type="match status" value="1"/>
</dbReference>
<organism evidence="3 4">
    <name type="scientific">Dimargaris verticillata</name>
    <dbReference type="NCBI Taxonomy" id="2761393"/>
    <lineage>
        <taxon>Eukaryota</taxon>
        <taxon>Fungi</taxon>
        <taxon>Fungi incertae sedis</taxon>
        <taxon>Zoopagomycota</taxon>
        <taxon>Kickxellomycotina</taxon>
        <taxon>Dimargaritomycetes</taxon>
        <taxon>Dimargaritales</taxon>
        <taxon>Dimargaritaceae</taxon>
        <taxon>Dimargaris</taxon>
    </lineage>
</organism>
<dbReference type="InterPro" id="IPR000626">
    <property type="entry name" value="Ubiquitin-like_dom"/>
</dbReference>
<proteinExistence type="predicted"/>
<dbReference type="Proteomes" id="UP001151582">
    <property type="component" value="Unassembled WGS sequence"/>
</dbReference>
<dbReference type="CDD" id="cd16116">
    <property type="entry name" value="Ubl_Smt3_like"/>
    <property type="match status" value="1"/>
</dbReference>
<evidence type="ECO:0000313" key="3">
    <source>
        <dbReference type="EMBL" id="KAJ1980900.1"/>
    </source>
</evidence>
<evidence type="ECO:0000259" key="2">
    <source>
        <dbReference type="PROSITE" id="PS50053"/>
    </source>
</evidence>
<dbReference type="EMBL" id="JANBQB010000146">
    <property type="protein sequence ID" value="KAJ1980900.1"/>
    <property type="molecule type" value="Genomic_DNA"/>
</dbReference>
<evidence type="ECO:0000313" key="4">
    <source>
        <dbReference type="Proteomes" id="UP001151582"/>
    </source>
</evidence>